<dbReference type="EMBL" id="VYKL01000026">
    <property type="protein sequence ID" value="KAA9021769.1"/>
    <property type="molecule type" value="Genomic_DNA"/>
</dbReference>
<keyword evidence="3" id="KW-1185">Reference proteome</keyword>
<dbReference type="InterPro" id="IPR035901">
    <property type="entry name" value="GIY-YIG_endonuc_sf"/>
</dbReference>
<name>A0A5J5HQI0_9BACI</name>
<dbReference type="Proteomes" id="UP000326671">
    <property type="component" value="Unassembled WGS sequence"/>
</dbReference>
<evidence type="ECO:0000259" key="1">
    <source>
        <dbReference type="Pfam" id="PF01541"/>
    </source>
</evidence>
<dbReference type="SUPFAM" id="SSF82771">
    <property type="entry name" value="GIY-YIG endonuclease"/>
    <property type="match status" value="1"/>
</dbReference>
<comment type="caution">
    <text evidence="2">The sequence shown here is derived from an EMBL/GenBank/DDBJ whole genome shotgun (WGS) entry which is preliminary data.</text>
</comment>
<gene>
    <name evidence="2" type="ORF">F4V44_17500</name>
</gene>
<protein>
    <submittedName>
        <fullName evidence="2">GIY-YIG nuclease family protein</fullName>
    </submittedName>
</protein>
<dbReference type="OrthoDB" id="9134286at2"/>
<dbReference type="Gene3D" id="3.40.1440.10">
    <property type="entry name" value="GIY-YIG endonuclease"/>
    <property type="match status" value="1"/>
</dbReference>
<organism evidence="2 3">
    <name type="scientific">Niallia endozanthoxylica</name>
    <dbReference type="NCBI Taxonomy" id="2036016"/>
    <lineage>
        <taxon>Bacteria</taxon>
        <taxon>Bacillati</taxon>
        <taxon>Bacillota</taxon>
        <taxon>Bacilli</taxon>
        <taxon>Bacillales</taxon>
        <taxon>Bacillaceae</taxon>
        <taxon>Niallia</taxon>
    </lineage>
</organism>
<accession>A0A5J5HQI0</accession>
<reference evidence="2 3" key="1">
    <citation type="submission" date="2019-09" db="EMBL/GenBank/DDBJ databases">
        <title>Whole genome sequences of isolates from the Mars Exploration Rovers.</title>
        <authorList>
            <person name="Seuylemezian A."/>
            <person name="Vaishampayan P."/>
        </authorList>
    </citation>
    <scope>NUCLEOTIDE SEQUENCE [LARGE SCALE GENOMIC DNA]</scope>
    <source>
        <strain evidence="2 3">MER_TA_151</strain>
    </source>
</reference>
<dbReference type="Pfam" id="PF01541">
    <property type="entry name" value="GIY-YIG"/>
    <property type="match status" value="1"/>
</dbReference>
<evidence type="ECO:0000313" key="3">
    <source>
        <dbReference type="Proteomes" id="UP000326671"/>
    </source>
</evidence>
<proteinExistence type="predicted"/>
<evidence type="ECO:0000313" key="2">
    <source>
        <dbReference type="EMBL" id="KAA9021769.1"/>
    </source>
</evidence>
<feature type="domain" description="GIY-YIG" evidence="1">
    <location>
        <begin position="19"/>
        <end position="112"/>
    </location>
</feature>
<sequence>MDRKKALKQMFKETPVEAVVYQIKNLVNNKMFIGSTRNVKTLNGVKFQLETGTHSNKKLQEEWKHYGQDTFTVEVLETLKKNDDPYYNEKEALADLEIKWLNQLQPYEERGYNKQKP</sequence>
<dbReference type="InterPro" id="IPR000305">
    <property type="entry name" value="GIY-YIG_endonuc"/>
</dbReference>
<dbReference type="RefSeq" id="WP_150441296.1">
    <property type="nucleotide sequence ID" value="NZ_VYKL01000026.1"/>
</dbReference>
<dbReference type="CDD" id="cd10451">
    <property type="entry name" value="GIY-YIG_LuxR_like"/>
    <property type="match status" value="1"/>
</dbReference>
<dbReference type="AlphaFoldDB" id="A0A5J5HQI0"/>